<evidence type="ECO:0000313" key="8">
    <source>
        <dbReference type="Proteomes" id="UP000276133"/>
    </source>
</evidence>
<dbReference type="OrthoDB" id="79871at2759"/>
<dbReference type="SUPFAM" id="SSF57903">
    <property type="entry name" value="FYVE/PHD zinc finger"/>
    <property type="match status" value="1"/>
</dbReference>
<dbReference type="InterPro" id="IPR000306">
    <property type="entry name" value="Znf_FYVE"/>
</dbReference>
<proteinExistence type="predicted"/>
<comment type="caution">
    <text evidence="7">The sequence shown here is derived from an EMBL/GenBank/DDBJ whole genome shotgun (WGS) entry which is preliminary data.</text>
</comment>
<dbReference type="SUPFAM" id="SSF69979">
    <property type="entry name" value="Eea1 homodimerisation domain"/>
    <property type="match status" value="1"/>
</dbReference>
<dbReference type="PROSITE" id="PS50178">
    <property type="entry name" value="ZF_FYVE"/>
    <property type="match status" value="1"/>
</dbReference>
<dbReference type="CDD" id="cd15721">
    <property type="entry name" value="FYVE_RUFY1_like"/>
    <property type="match status" value="1"/>
</dbReference>
<keyword evidence="1" id="KW-0479">Metal-binding</keyword>
<dbReference type="GO" id="GO:0005769">
    <property type="term" value="C:early endosome"/>
    <property type="evidence" value="ECO:0007669"/>
    <property type="project" value="TreeGrafter"/>
</dbReference>
<evidence type="ECO:0000256" key="3">
    <source>
        <dbReference type="ARBA" id="ARBA00022833"/>
    </source>
</evidence>
<keyword evidence="8" id="KW-1185">Reference proteome</keyword>
<dbReference type="InterPro" id="IPR017455">
    <property type="entry name" value="Znf_FYVE-rel"/>
</dbReference>
<feature type="domain" description="FYVE-type" evidence="6">
    <location>
        <begin position="299"/>
        <end position="357"/>
    </location>
</feature>
<evidence type="ECO:0000256" key="5">
    <source>
        <dbReference type="SAM" id="Coils"/>
    </source>
</evidence>
<protein>
    <submittedName>
        <fullName evidence="7">Early endosome antigen 1-like</fullName>
    </submittedName>
</protein>
<dbReference type="GO" id="GO:0008270">
    <property type="term" value="F:zinc ion binding"/>
    <property type="evidence" value="ECO:0007669"/>
    <property type="project" value="UniProtKB-KW"/>
</dbReference>
<dbReference type="Pfam" id="PF01363">
    <property type="entry name" value="FYVE"/>
    <property type="match status" value="1"/>
</dbReference>
<name>A0A3M7T8F3_BRAPC</name>
<accession>A0A3M7T8F3</accession>
<dbReference type="GO" id="GO:0006897">
    <property type="term" value="P:endocytosis"/>
    <property type="evidence" value="ECO:0007669"/>
    <property type="project" value="TreeGrafter"/>
</dbReference>
<keyword evidence="3" id="KW-0862">Zinc</keyword>
<gene>
    <name evidence="7" type="ORF">BpHYR1_047749</name>
</gene>
<evidence type="ECO:0000259" key="6">
    <source>
        <dbReference type="PROSITE" id="PS50178"/>
    </source>
</evidence>
<dbReference type="Gene3D" id="3.30.40.10">
    <property type="entry name" value="Zinc/RING finger domain, C3HC4 (zinc finger)"/>
    <property type="match status" value="1"/>
</dbReference>
<evidence type="ECO:0000256" key="2">
    <source>
        <dbReference type="ARBA" id="ARBA00022771"/>
    </source>
</evidence>
<evidence type="ECO:0000313" key="7">
    <source>
        <dbReference type="EMBL" id="RNA44219.1"/>
    </source>
</evidence>
<feature type="coiled-coil region" evidence="5">
    <location>
        <begin position="7"/>
        <end position="280"/>
    </location>
</feature>
<keyword evidence="5" id="KW-0175">Coiled coil</keyword>
<sequence length="358" mass="41786">MTIISFKDRIILENEELKGQIQTLNKTIEELNSLIEENKSLSEKICSRLKTDLEQTKNNLEKNAGELESLKNQKDDALGKLLESNTRIHELVQKEKSQEKKLYDLENEISELRIVEQKIRAELEKLNNDIIKKNSEILDIKKINEEIVSQRDELIIKIDKLSLENEEIKIERDDCDKMRLDAIKKHEIQSKALNQNLASLRTELRQQSERIIQLNKELDDIKGDNLELEANLSNLVDERNQLLTRCLEAEKICENFKILSVEYKRKLEDAQGALHELGREHQTLQVLNHRKSNYKWVDDSLVNDCTQCKKVFSVTNRKHHCRNCGQVFCHECSDYTAQVSSSKKPQRVCKACHLELNE</sequence>
<keyword evidence="2 4" id="KW-0863">Zinc-finger</keyword>
<evidence type="ECO:0000256" key="1">
    <source>
        <dbReference type="ARBA" id="ARBA00022723"/>
    </source>
</evidence>
<dbReference type="STRING" id="10195.A0A3M7T8F3"/>
<dbReference type="EMBL" id="REGN01000131">
    <property type="protein sequence ID" value="RNA44219.1"/>
    <property type="molecule type" value="Genomic_DNA"/>
</dbReference>
<organism evidence="7 8">
    <name type="scientific">Brachionus plicatilis</name>
    <name type="common">Marine rotifer</name>
    <name type="synonym">Brachionus muelleri</name>
    <dbReference type="NCBI Taxonomy" id="10195"/>
    <lineage>
        <taxon>Eukaryota</taxon>
        <taxon>Metazoa</taxon>
        <taxon>Spiralia</taxon>
        <taxon>Gnathifera</taxon>
        <taxon>Rotifera</taxon>
        <taxon>Eurotatoria</taxon>
        <taxon>Monogononta</taxon>
        <taxon>Pseudotrocha</taxon>
        <taxon>Ploima</taxon>
        <taxon>Brachionidae</taxon>
        <taxon>Brachionus</taxon>
    </lineage>
</organism>
<dbReference type="Proteomes" id="UP000276133">
    <property type="component" value="Unassembled WGS sequence"/>
</dbReference>
<evidence type="ECO:0000256" key="4">
    <source>
        <dbReference type="PROSITE-ProRule" id="PRU00091"/>
    </source>
</evidence>
<dbReference type="PANTHER" id="PTHR23164:SF30">
    <property type="entry name" value="EARLY ENDOSOME ANTIGEN 1"/>
    <property type="match status" value="1"/>
</dbReference>
<dbReference type="InterPro" id="IPR013083">
    <property type="entry name" value="Znf_RING/FYVE/PHD"/>
</dbReference>
<dbReference type="AlphaFoldDB" id="A0A3M7T8F3"/>
<dbReference type="InterPro" id="IPR011011">
    <property type="entry name" value="Znf_FYVE_PHD"/>
</dbReference>
<dbReference type="GO" id="GO:0005545">
    <property type="term" value="F:1-phosphatidylinositol binding"/>
    <property type="evidence" value="ECO:0007669"/>
    <property type="project" value="TreeGrafter"/>
</dbReference>
<dbReference type="SMART" id="SM00064">
    <property type="entry name" value="FYVE"/>
    <property type="match status" value="1"/>
</dbReference>
<dbReference type="Gene3D" id="1.20.5.390">
    <property type="entry name" value="L1 transposable element, trimerization domain"/>
    <property type="match status" value="1"/>
</dbReference>
<reference evidence="7 8" key="1">
    <citation type="journal article" date="2018" name="Sci. Rep.">
        <title>Genomic signatures of local adaptation to the degree of environmental predictability in rotifers.</title>
        <authorList>
            <person name="Franch-Gras L."/>
            <person name="Hahn C."/>
            <person name="Garcia-Roger E.M."/>
            <person name="Carmona M.J."/>
            <person name="Serra M."/>
            <person name="Gomez A."/>
        </authorList>
    </citation>
    <scope>NUCLEOTIDE SEQUENCE [LARGE SCALE GENOMIC DNA]</scope>
    <source>
        <strain evidence="7">HYR1</strain>
    </source>
</reference>
<dbReference type="PANTHER" id="PTHR23164">
    <property type="entry name" value="EARLY ENDOSOME ANTIGEN 1"/>
    <property type="match status" value="1"/>
</dbReference>